<organism evidence="1 2">
    <name type="scientific">Geotalea uraniireducens</name>
    <dbReference type="NCBI Taxonomy" id="351604"/>
    <lineage>
        <taxon>Bacteria</taxon>
        <taxon>Pseudomonadati</taxon>
        <taxon>Thermodesulfobacteriota</taxon>
        <taxon>Desulfuromonadia</taxon>
        <taxon>Geobacterales</taxon>
        <taxon>Geobacteraceae</taxon>
        <taxon>Geotalea</taxon>
    </lineage>
</organism>
<protein>
    <submittedName>
        <fullName evidence="1">ADP-ribose-binding protein</fullName>
    </submittedName>
</protein>
<proteinExistence type="predicted"/>
<accession>A0ABM8EQZ5</accession>
<evidence type="ECO:0000313" key="2">
    <source>
        <dbReference type="Proteomes" id="UP001317705"/>
    </source>
</evidence>
<dbReference type="InterPro" id="IPR043472">
    <property type="entry name" value="Macro_dom-like"/>
</dbReference>
<dbReference type="Proteomes" id="UP001317705">
    <property type="component" value="Chromosome"/>
</dbReference>
<dbReference type="PANTHER" id="PTHR12521">
    <property type="entry name" value="PROTEIN C6ORF130"/>
    <property type="match status" value="1"/>
</dbReference>
<dbReference type="RefSeq" id="WP_282000573.1">
    <property type="nucleotide sequence ID" value="NZ_AP027151.1"/>
</dbReference>
<keyword evidence="2" id="KW-1185">Reference proteome</keyword>
<gene>
    <name evidence="1" type="ORF">GURASL_33970</name>
</gene>
<sequence>MEEAPVIEWEGELWQLLDGGIVAITTNGFVTPQGLAVLGRGCAREARERFPDLPGILGELLSRRGNHVHYLGHGLVSFPVEESPFENPDLRLIRRSAAELVALADHHGWTRVAVPRPGCGGGGLSWRDVRPLLAPLFNDRFLIVAKPGERG</sequence>
<evidence type="ECO:0000313" key="1">
    <source>
        <dbReference type="EMBL" id="BDV44474.1"/>
    </source>
</evidence>
<name>A0ABM8EQZ5_9BACT</name>
<dbReference type="EMBL" id="AP027151">
    <property type="protein sequence ID" value="BDV44474.1"/>
    <property type="molecule type" value="Genomic_DNA"/>
</dbReference>
<dbReference type="Gene3D" id="3.40.220.10">
    <property type="entry name" value="Leucine Aminopeptidase, subunit E, domain 1"/>
    <property type="match status" value="1"/>
</dbReference>
<reference evidence="1 2" key="1">
    <citation type="submission" date="2022-12" db="EMBL/GenBank/DDBJ databases">
        <title>Polyphasic characterization of Geotalea uranireducens NIT-SL11 newly isolated from a complex of sewage sludge and microbially reduced graphene oxide.</title>
        <authorList>
            <person name="Xie L."/>
            <person name="Yoshida N."/>
            <person name="Meng L."/>
        </authorList>
    </citation>
    <scope>NUCLEOTIDE SEQUENCE [LARGE SCALE GENOMIC DNA]</scope>
    <source>
        <strain evidence="1 2">NIT-SL11</strain>
    </source>
</reference>
<dbReference type="InterPro" id="IPR050892">
    <property type="entry name" value="ADP-ribose_metab_enzymes"/>
</dbReference>
<dbReference type="SUPFAM" id="SSF52949">
    <property type="entry name" value="Macro domain-like"/>
    <property type="match status" value="1"/>
</dbReference>
<dbReference type="PANTHER" id="PTHR12521:SF0">
    <property type="entry name" value="ADP-RIBOSE GLYCOHYDROLASE OARD1"/>
    <property type="match status" value="1"/>
</dbReference>